<name>A0ABU2KT63_9ACTN</name>
<dbReference type="EMBL" id="JAVREK010000008">
    <property type="protein sequence ID" value="MDT0302457.1"/>
    <property type="molecule type" value="Genomic_DNA"/>
</dbReference>
<dbReference type="RefSeq" id="WP_311544940.1">
    <property type="nucleotide sequence ID" value="NZ_JAVREK010000008.1"/>
</dbReference>
<evidence type="ECO:0000313" key="2">
    <source>
        <dbReference type="EMBL" id="MDT0302457.1"/>
    </source>
</evidence>
<dbReference type="Proteomes" id="UP001183226">
    <property type="component" value="Unassembled WGS sequence"/>
</dbReference>
<reference evidence="3" key="1">
    <citation type="submission" date="2023-07" db="EMBL/GenBank/DDBJ databases">
        <title>30 novel species of actinomycetes from the DSMZ collection.</title>
        <authorList>
            <person name="Nouioui I."/>
        </authorList>
    </citation>
    <scope>NUCLEOTIDE SEQUENCE [LARGE SCALE GENOMIC DNA]</scope>
    <source>
        <strain evidence="3">DSM 45055</strain>
    </source>
</reference>
<dbReference type="InterPro" id="IPR036291">
    <property type="entry name" value="NAD(P)-bd_dom_sf"/>
</dbReference>
<organism evidence="2 3">
    <name type="scientific">Streptomonospora wellingtoniae</name>
    <dbReference type="NCBI Taxonomy" id="3075544"/>
    <lineage>
        <taxon>Bacteria</taxon>
        <taxon>Bacillati</taxon>
        <taxon>Actinomycetota</taxon>
        <taxon>Actinomycetes</taxon>
        <taxon>Streptosporangiales</taxon>
        <taxon>Nocardiopsidaceae</taxon>
        <taxon>Streptomonospora</taxon>
    </lineage>
</organism>
<dbReference type="Pfam" id="PF01370">
    <property type="entry name" value="Epimerase"/>
    <property type="match status" value="1"/>
</dbReference>
<dbReference type="SUPFAM" id="SSF51735">
    <property type="entry name" value="NAD(P)-binding Rossmann-fold domains"/>
    <property type="match status" value="1"/>
</dbReference>
<comment type="caution">
    <text evidence="2">The sequence shown here is derived from an EMBL/GenBank/DDBJ whole genome shotgun (WGS) entry which is preliminary data.</text>
</comment>
<dbReference type="InterPro" id="IPR001509">
    <property type="entry name" value="Epimerase_deHydtase"/>
</dbReference>
<evidence type="ECO:0000259" key="1">
    <source>
        <dbReference type="Pfam" id="PF01370"/>
    </source>
</evidence>
<dbReference type="Gene3D" id="3.40.50.720">
    <property type="entry name" value="NAD(P)-binding Rossmann-like Domain"/>
    <property type="match status" value="1"/>
</dbReference>
<gene>
    <name evidence="2" type="ORF">RM446_10090</name>
</gene>
<sequence>MSLHVIVGAGPLGTALARHLADSGEEVRVVTRSGGGPDHPRVERVRADATDAAELSRLARGAAALYNCANPPSYDTWEQHWPPLAASLMEAAELTGAVLAIGGCLYGYGPVEGPMHRDLPLAATDRKGRIRARIWQDALARHEQGALRVTEVRASDYIGTLNPTASYPELYAEQVRTKRRVFTFGDPDQVHSVTYIPDMARTLAAAAVDERAWGHPWHVPSPPAGTVRDLAADMAGEFGVAVPGVVKIPRPLLRTAFPFSPFLREMGELLYQWDFPYVIDAAATTEAFGVEATPWQEIVRSTAEGLSARAAAVSAGS</sequence>
<keyword evidence="3" id="KW-1185">Reference proteome</keyword>
<evidence type="ECO:0000313" key="3">
    <source>
        <dbReference type="Proteomes" id="UP001183226"/>
    </source>
</evidence>
<feature type="domain" description="NAD-dependent epimerase/dehydratase" evidence="1">
    <location>
        <begin position="6"/>
        <end position="209"/>
    </location>
</feature>
<accession>A0ABU2KT63</accession>
<proteinExistence type="predicted"/>
<protein>
    <submittedName>
        <fullName evidence="2">NAD-dependent epimerase/dehydratase family protein</fullName>
    </submittedName>
</protein>